<organism evidence="11 12">
    <name type="scientific">Candidatus Liptonbacteria bacterium RIFCSPHIGHO2_01_FULL_57_28</name>
    <dbReference type="NCBI Taxonomy" id="1798647"/>
    <lineage>
        <taxon>Bacteria</taxon>
        <taxon>Candidatus Liptoniibacteriota</taxon>
    </lineage>
</organism>
<keyword evidence="3" id="KW-0249">Electron transport</keyword>
<evidence type="ECO:0000256" key="9">
    <source>
        <dbReference type="PIRSR" id="PIRSR000077-4"/>
    </source>
</evidence>
<feature type="domain" description="Thioredoxin" evidence="10">
    <location>
        <begin position="3"/>
        <end position="109"/>
    </location>
</feature>
<accession>A0A1G2C9Y0</accession>
<feature type="active site" description="Nucleophile" evidence="8">
    <location>
        <position position="32"/>
    </location>
</feature>
<evidence type="ECO:0000256" key="3">
    <source>
        <dbReference type="ARBA" id="ARBA00022982"/>
    </source>
</evidence>
<dbReference type="PIRSF" id="PIRSF000077">
    <property type="entry name" value="Thioredoxin"/>
    <property type="match status" value="1"/>
</dbReference>
<feature type="active site" description="Nucleophile" evidence="8">
    <location>
        <position position="35"/>
    </location>
</feature>
<dbReference type="InterPro" id="IPR017937">
    <property type="entry name" value="Thioredoxin_CS"/>
</dbReference>
<dbReference type="GO" id="GO:0015035">
    <property type="term" value="F:protein-disulfide reductase activity"/>
    <property type="evidence" value="ECO:0007669"/>
    <property type="project" value="UniProtKB-UniRule"/>
</dbReference>
<dbReference type="PRINTS" id="PR00421">
    <property type="entry name" value="THIOREDOXIN"/>
</dbReference>
<dbReference type="GO" id="GO:0045454">
    <property type="term" value="P:cell redox homeostasis"/>
    <property type="evidence" value="ECO:0007669"/>
    <property type="project" value="TreeGrafter"/>
</dbReference>
<evidence type="ECO:0000256" key="4">
    <source>
        <dbReference type="ARBA" id="ARBA00023157"/>
    </source>
</evidence>
<proteinExistence type="inferred from homology"/>
<protein>
    <recommendedName>
        <fullName evidence="6 7">Thioredoxin</fullName>
    </recommendedName>
</protein>
<dbReference type="CDD" id="cd02947">
    <property type="entry name" value="TRX_family"/>
    <property type="match status" value="1"/>
</dbReference>
<dbReference type="GO" id="GO:0005829">
    <property type="term" value="C:cytosol"/>
    <property type="evidence" value="ECO:0007669"/>
    <property type="project" value="TreeGrafter"/>
</dbReference>
<dbReference type="AlphaFoldDB" id="A0A1G2C9Y0"/>
<dbReference type="Gene3D" id="3.40.30.10">
    <property type="entry name" value="Glutaredoxin"/>
    <property type="match status" value="1"/>
</dbReference>
<sequence>MSKTINVNASEFEKEVLRSSIPVLVDFWAEWCGPCRMMAPVLDQISEEQAGKLKVVKVDVEDALNVALAQSYDIRSIPNMKLFRDGKVVREFIGLRPKETLLREIGELS</sequence>
<keyword evidence="2" id="KW-0813">Transport</keyword>
<dbReference type="FunFam" id="3.40.30.10:FF:000001">
    <property type="entry name" value="Thioredoxin"/>
    <property type="match status" value="1"/>
</dbReference>
<evidence type="ECO:0000256" key="5">
    <source>
        <dbReference type="ARBA" id="ARBA00023284"/>
    </source>
</evidence>
<comment type="caution">
    <text evidence="11">The sequence shown here is derived from an EMBL/GenBank/DDBJ whole genome shotgun (WGS) entry which is preliminary data.</text>
</comment>
<reference evidence="11 12" key="1">
    <citation type="journal article" date="2016" name="Nat. Commun.">
        <title>Thousands of microbial genomes shed light on interconnected biogeochemical processes in an aquifer system.</title>
        <authorList>
            <person name="Anantharaman K."/>
            <person name="Brown C.T."/>
            <person name="Hug L.A."/>
            <person name="Sharon I."/>
            <person name="Castelle C.J."/>
            <person name="Probst A.J."/>
            <person name="Thomas B.C."/>
            <person name="Singh A."/>
            <person name="Wilkins M.J."/>
            <person name="Karaoz U."/>
            <person name="Brodie E.L."/>
            <person name="Williams K.H."/>
            <person name="Hubbard S.S."/>
            <person name="Banfield J.F."/>
        </authorList>
    </citation>
    <scope>NUCLEOTIDE SEQUENCE [LARGE SCALE GENOMIC DNA]</scope>
</reference>
<feature type="site" description="Deprotonates C-terminal active site Cys" evidence="8">
    <location>
        <position position="26"/>
    </location>
</feature>
<comment type="similarity">
    <text evidence="1 7">Belongs to the thioredoxin family.</text>
</comment>
<evidence type="ECO:0000313" key="11">
    <source>
        <dbReference type="EMBL" id="OGY98172.1"/>
    </source>
</evidence>
<gene>
    <name evidence="11" type="ORF">A2855_03095</name>
</gene>
<dbReference type="SUPFAM" id="SSF52833">
    <property type="entry name" value="Thioredoxin-like"/>
    <property type="match status" value="1"/>
</dbReference>
<evidence type="ECO:0000256" key="8">
    <source>
        <dbReference type="PIRSR" id="PIRSR000077-1"/>
    </source>
</evidence>
<dbReference type="PANTHER" id="PTHR45663:SF11">
    <property type="entry name" value="GEO12009P1"/>
    <property type="match status" value="1"/>
</dbReference>
<dbReference type="STRING" id="1798647.A2855_03095"/>
<name>A0A1G2C9Y0_9BACT</name>
<evidence type="ECO:0000256" key="6">
    <source>
        <dbReference type="NCBIfam" id="TIGR01068"/>
    </source>
</evidence>
<feature type="site" description="Contributes to redox potential value" evidence="8">
    <location>
        <position position="34"/>
    </location>
</feature>
<evidence type="ECO:0000313" key="12">
    <source>
        <dbReference type="Proteomes" id="UP000179059"/>
    </source>
</evidence>
<evidence type="ECO:0000256" key="2">
    <source>
        <dbReference type="ARBA" id="ARBA00022448"/>
    </source>
</evidence>
<dbReference type="Pfam" id="PF00085">
    <property type="entry name" value="Thioredoxin"/>
    <property type="match status" value="1"/>
</dbReference>
<dbReference type="PROSITE" id="PS51352">
    <property type="entry name" value="THIOREDOXIN_2"/>
    <property type="match status" value="1"/>
</dbReference>
<evidence type="ECO:0000256" key="1">
    <source>
        <dbReference type="ARBA" id="ARBA00008987"/>
    </source>
</evidence>
<keyword evidence="4 9" id="KW-1015">Disulfide bond</keyword>
<dbReference type="NCBIfam" id="TIGR01068">
    <property type="entry name" value="thioredoxin"/>
    <property type="match status" value="1"/>
</dbReference>
<dbReference type="Proteomes" id="UP000179059">
    <property type="component" value="Unassembled WGS sequence"/>
</dbReference>
<dbReference type="InterPro" id="IPR036249">
    <property type="entry name" value="Thioredoxin-like_sf"/>
</dbReference>
<dbReference type="PANTHER" id="PTHR45663">
    <property type="entry name" value="GEO12009P1"/>
    <property type="match status" value="1"/>
</dbReference>
<feature type="disulfide bond" description="Redox-active" evidence="9">
    <location>
        <begin position="32"/>
        <end position="35"/>
    </location>
</feature>
<dbReference type="PROSITE" id="PS00194">
    <property type="entry name" value="THIOREDOXIN_1"/>
    <property type="match status" value="1"/>
</dbReference>
<dbReference type="InterPro" id="IPR005746">
    <property type="entry name" value="Thioredoxin"/>
</dbReference>
<dbReference type="EMBL" id="MHKX01000014">
    <property type="protein sequence ID" value="OGY98172.1"/>
    <property type="molecule type" value="Genomic_DNA"/>
</dbReference>
<keyword evidence="5 9" id="KW-0676">Redox-active center</keyword>
<dbReference type="InterPro" id="IPR013766">
    <property type="entry name" value="Thioredoxin_domain"/>
</dbReference>
<feature type="site" description="Contributes to redox potential value" evidence="8">
    <location>
        <position position="33"/>
    </location>
</feature>
<evidence type="ECO:0000259" key="10">
    <source>
        <dbReference type="PROSITE" id="PS51352"/>
    </source>
</evidence>
<evidence type="ECO:0000256" key="7">
    <source>
        <dbReference type="PIRNR" id="PIRNR000077"/>
    </source>
</evidence>